<sequence length="353" mass="40058">MLIDFILNTSLPVSVKVSDSLLLHLNGNSIESSPLDNTTNVEFILQSVVSEIKNLSDNNRLMNVKLNSIVIPSSTGTFPQAANPIPSTFLVVSATNKSVVITTDRSKLIVGSGKNSSTGLAAAPQKYSDLFVSWFNPQVAADLLKSGLLSNYDVITMTRMVTKHPKDYEVFSNLHARYKFEYKIYYKFFLSRIERMLKMNPQSFWDFVRDYKSTINDVELGLLKIIKSAGPNGLPGTFLYAIKSALCYPLWLIFRHSLDSKILHPPHDYSPVMNKLGLMSLADRRVEANFVFLRKLIDGYLDAHYNLSLISFRVPNHSIRCHSFAILFHHNNYGKNKPIHHMMRLANEHLRFS</sequence>
<evidence type="ECO:0000313" key="1">
    <source>
        <dbReference type="EMBL" id="VVC33267.1"/>
    </source>
</evidence>
<dbReference type="EMBL" id="CABPRJ010000965">
    <property type="protein sequence ID" value="VVC33267.1"/>
    <property type="molecule type" value="Genomic_DNA"/>
</dbReference>
<dbReference type="Proteomes" id="UP000325440">
    <property type="component" value="Unassembled WGS sequence"/>
</dbReference>
<organism evidence="1 2">
    <name type="scientific">Cinara cedri</name>
    <dbReference type="NCBI Taxonomy" id="506608"/>
    <lineage>
        <taxon>Eukaryota</taxon>
        <taxon>Metazoa</taxon>
        <taxon>Ecdysozoa</taxon>
        <taxon>Arthropoda</taxon>
        <taxon>Hexapoda</taxon>
        <taxon>Insecta</taxon>
        <taxon>Pterygota</taxon>
        <taxon>Neoptera</taxon>
        <taxon>Paraneoptera</taxon>
        <taxon>Hemiptera</taxon>
        <taxon>Sternorrhyncha</taxon>
        <taxon>Aphidomorpha</taxon>
        <taxon>Aphidoidea</taxon>
        <taxon>Aphididae</taxon>
        <taxon>Lachninae</taxon>
        <taxon>Cinara</taxon>
    </lineage>
</organism>
<dbReference type="AlphaFoldDB" id="A0A5E4MUY2"/>
<keyword evidence="2" id="KW-1185">Reference proteome</keyword>
<reference evidence="1 2" key="1">
    <citation type="submission" date="2019-08" db="EMBL/GenBank/DDBJ databases">
        <authorList>
            <person name="Alioto T."/>
            <person name="Alioto T."/>
            <person name="Gomez Garrido J."/>
        </authorList>
    </citation>
    <scope>NUCLEOTIDE SEQUENCE [LARGE SCALE GENOMIC DNA]</scope>
</reference>
<protein>
    <submittedName>
        <fullName evidence="1">Uncharacterized protein</fullName>
    </submittedName>
</protein>
<gene>
    <name evidence="1" type="ORF">CINCED_3A024208</name>
</gene>
<dbReference type="OrthoDB" id="7323539at2759"/>
<evidence type="ECO:0000313" key="2">
    <source>
        <dbReference type="Proteomes" id="UP000325440"/>
    </source>
</evidence>
<name>A0A5E4MUY2_9HEMI</name>
<proteinExistence type="predicted"/>
<accession>A0A5E4MUY2</accession>